<dbReference type="Pfam" id="PF00787">
    <property type="entry name" value="PX"/>
    <property type="match status" value="1"/>
</dbReference>
<evidence type="ECO:0000313" key="9">
    <source>
        <dbReference type="Proteomes" id="UP000663850"/>
    </source>
</evidence>
<protein>
    <recommendedName>
        <fullName evidence="10">Sorting nexin-12</fullName>
    </recommendedName>
</protein>
<evidence type="ECO:0000256" key="3">
    <source>
        <dbReference type="SAM" id="MobiDB-lite"/>
    </source>
</evidence>
<evidence type="ECO:0000256" key="2">
    <source>
        <dbReference type="SAM" id="Coils"/>
    </source>
</evidence>
<feature type="coiled-coil region" evidence="2">
    <location>
        <begin position="771"/>
        <end position="805"/>
    </location>
</feature>
<dbReference type="PANTHER" id="PTHR22775">
    <property type="entry name" value="SORTING NEXIN"/>
    <property type="match status" value="1"/>
</dbReference>
<sequence>MISQGTHVVFYGALLVTCLPLVWRLASSPLTFVILGPFLVALGLLSFIFSSLIFAVIAEWLRPPKLAPNGIRSAVKTLSFATPAAWQANLTRIQWLSQDSLPPIKECSPEASELVHEIMDCIIRDFVQVWYSNLSDSPAFPNALRRTIQETLENILARASQLDVSALVVRKILPKITAHIEKFRQSEESLRGAALERRLSVDSEELDILLAIRYIGRGKLHPAVANLSSMATRPTEDLYLRQLFDQVLPLVLPEVDAKSRSVVIVAREIIGCSVLRPVIDMLADPDFWNQAVDRIASAAIREQKLVTKVRHMLEKQVPKSGPSRRTSSSIPGALSTPRGSKSENINWRTDAKRFEMFVQSIRRCESLLDARRLKNDIVNEIRRTRDLLAQHASDDWINGVKTETIVSYLDRLYNAKNEAEKRIEILSGAKAHDPQTPSTQTLVLPNKLTLRDVLRDSSSLLYFMEFMERRTRRTLLVQFWLAADAFKDPLAQIDSDSDASDDEGTAPKDPTATATLIEDTSMLYEVYFAQPQRAVELSCISPKYIATLTAFVQSEFPPTKLDENRVRRCVLHAQNQVEKAMEEDFEAFSKSELWHRAVGDMSPRIDKPPTLTLVLDEPEAPTPISRTSTSSDPPTLIHASHSVPIVRRPMKQRPSSLASNDSNRQLSSFDILMGSNEDMDGSRTPLFEDVAIERKKIDALQAALTDIIADDTAARDKPTHSPTKPPCTTRESQSTIRSSKVFPEDYSEPLIEPPERIEEVIPPLEVALPGDLQLAQDVARLSEKIKNLQAQESMLEALMRKAELTGDEQELSLLSRSRESLVREIRGLTFQKAHYEVQEAANRLIPDRTKICISDTATSEEDGRVVVRYLVEIQQLAMDESYASGWIVARRYSEFYDMHTRLKERFVEVRSLEFPGKKFVTALSNNMVDSRRVGLEKYLQKLILAPSVCESEELRAFLSRQATPPTLTPTAPTDQGIVRTMYRSVADSIDDMFFGPSMLDVTLQRFSRRAAELTGMYAQLQDEDTIARVLGLKAPSRPEETLGKLQGDLMPLDGEIGTSSFSAPICDFLLAMFELDRKDNWLRRQAMVTILQQLLGSTIERKVRDTFRTWLAESQILRHITTFRDTLWPEGKLKPTSIPRTDQEKVQTREQAHSKLSAIMPDLAANMIGRSNARRGARRMFAVMQNRRLNQHIVYTIIDEIFEALFPEVQNLFLDPKHVFKDDTALPAVSSTSSISSISHLFHRLTTRDGYADGDYMPFHVVGASEFVRSYDPITVLGSSNQITFKTDEEKEWLKHESTTPDALANYEDLTVLDQEDFKMLLLIKWRTAIREEVGIKISLETKNIPVEDATETVEITEQVNGEQQIEDEVIIFPPPRYSTHAEYNFKN</sequence>
<dbReference type="InterPro" id="IPR003114">
    <property type="entry name" value="Phox_assoc"/>
</dbReference>
<proteinExistence type="inferred from homology"/>
<accession>A0A8H3GXK2</accession>
<keyword evidence="4" id="KW-1133">Transmembrane helix</keyword>
<feature type="transmembrane region" description="Helical" evidence="4">
    <location>
        <begin position="6"/>
        <end position="26"/>
    </location>
</feature>
<dbReference type="Gene3D" id="3.30.1520.10">
    <property type="entry name" value="Phox-like domain"/>
    <property type="match status" value="1"/>
</dbReference>
<keyword evidence="2" id="KW-0175">Coiled coil</keyword>
<dbReference type="PROSITE" id="PS50132">
    <property type="entry name" value="RGS"/>
    <property type="match status" value="1"/>
</dbReference>
<dbReference type="SMART" id="SM00315">
    <property type="entry name" value="RGS"/>
    <property type="match status" value="1"/>
</dbReference>
<dbReference type="SUPFAM" id="SSF64268">
    <property type="entry name" value="PX domain"/>
    <property type="match status" value="1"/>
</dbReference>
<dbReference type="SMART" id="SM00313">
    <property type="entry name" value="PXA"/>
    <property type="match status" value="1"/>
</dbReference>
<evidence type="ECO:0000256" key="4">
    <source>
        <dbReference type="SAM" id="Phobius"/>
    </source>
</evidence>
<reference evidence="8" key="1">
    <citation type="submission" date="2021-01" db="EMBL/GenBank/DDBJ databases">
        <authorList>
            <person name="Kaushik A."/>
        </authorList>
    </citation>
    <scope>NUCLEOTIDE SEQUENCE</scope>
    <source>
        <strain evidence="8">Type strain: AG8-Rh-89/</strain>
    </source>
</reference>
<comment type="caution">
    <text evidence="8">The sequence shown here is derived from an EMBL/GenBank/DDBJ whole genome shotgun (WGS) entry which is preliminary data.</text>
</comment>
<dbReference type="SMART" id="SM00312">
    <property type="entry name" value="PX"/>
    <property type="match status" value="1"/>
</dbReference>
<feature type="compositionally biased region" description="Polar residues" evidence="3">
    <location>
        <begin position="624"/>
        <end position="633"/>
    </location>
</feature>
<evidence type="ECO:0000313" key="8">
    <source>
        <dbReference type="EMBL" id="CAE6473366.1"/>
    </source>
</evidence>
<dbReference type="InterPro" id="IPR036305">
    <property type="entry name" value="RGS_sf"/>
</dbReference>
<gene>
    <name evidence="8" type="ORF">RDB_LOCUS65430</name>
</gene>
<dbReference type="InterPro" id="IPR024576">
    <property type="entry name" value="rRNA_MeTfrase_Spb1_DUF3381"/>
</dbReference>
<feature type="domain" description="PX" evidence="6">
    <location>
        <begin position="847"/>
        <end position="965"/>
    </location>
</feature>
<dbReference type="PROSITE" id="PS50195">
    <property type="entry name" value="PX"/>
    <property type="match status" value="1"/>
</dbReference>
<dbReference type="PANTHER" id="PTHR22775:SF3">
    <property type="entry name" value="SORTING NEXIN-13"/>
    <property type="match status" value="1"/>
</dbReference>
<dbReference type="GO" id="GO:0035091">
    <property type="term" value="F:phosphatidylinositol binding"/>
    <property type="evidence" value="ECO:0007669"/>
    <property type="project" value="InterPro"/>
</dbReference>
<feature type="transmembrane region" description="Helical" evidence="4">
    <location>
        <begin position="38"/>
        <end position="61"/>
    </location>
</feature>
<dbReference type="Pfam" id="PF11861">
    <property type="entry name" value="DUF3381"/>
    <property type="match status" value="1"/>
</dbReference>
<feature type="compositionally biased region" description="Polar residues" evidence="3">
    <location>
        <begin position="729"/>
        <end position="738"/>
    </location>
</feature>
<dbReference type="InterPro" id="IPR001683">
    <property type="entry name" value="PX_dom"/>
</dbReference>
<comment type="similarity">
    <text evidence="1">Belongs to the sorting nexin family.</text>
</comment>
<name>A0A8H3GXK2_9AGAM</name>
<dbReference type="InterPro" id="IPR036871">
    <property type="entry name" value="PX_dom_sf"/>
</dbReference>
<dbReference type="Proteomes" id="UP000663850">
    <property type="component" value="Unassembled WGS sequence"/>
</dbReference>
<organism evidence="8 9">
    <name type="scientific">Rhizoctonia solani</name>
    <dbReference type="NCBI Taxonomy" id="456999"/>
    <lineage>
        <taxon>Eukaryota</taxon>
        <taxon>Fungi</taxon>
        <taxon>Dikarya</taxon>
        <taxon>Basidiomycota</taxon>
        <taxon>Agaricomycotina</taxon>
        <taxon>Agaricomycetes</taxon>
        <taxon>Cantharellales</taxon>
        <taxon>Ceratobasidiaceae</taxon>
        <taxon>Rhizoctonia</taxon>
    </lineage>
</organism>
<feature type="region of interest" description="Disordered" evidence="3">
    <location>
        <begin position="316"/>
        <end position="343"/>
    </location>
</feature>
<dbReference type="SUPFAM" id="SSF48097">
    <property type="entry name" value="Regulator of G-protein signaling, RGS"/>
    <property type="match status" value="1"/>
</dbReference>
<dbReference type="InterPro" id="IPR016137">
    <property type="entry name" value="RGS"/>
</dbReference>
<evidence type="ECO:0000256" key="1">
    <source>
        <dbReference type="ARBA" id="ARBA00010883"/>
    </source>
</evidence>
<feature type="domain" description="PXA" evidence="7">
    <location>
        <begin position="108"/>
        <end position="300"/>
    </location>
</feature>
<dbReference type="PROSITE" id="PS51207">
    <property type="entry name" value="PXA"/>
    <property type="match status" value="1"/>
</dbReference>
<dbReference type="Gene3D" id="1.10.167.10">
    <property type="entry name" value="Regulator of G-protein Signalling 4, domain 2"/>
    <property type="match status" value="1"/>
</dbReference>
<dbReference type="InterPro" id="IPR013937">
    <property type="entry name" value="Sorting_nexin_C"/>
</dbReference>
<feature type="region of interest" description="Disordered" evidence="3">
    <location>
        <begin position="711"/>
        <end position="740"/>
    </location>
</feature>
<feature type="region of interest" description="Disordered" evidence="3">
    <location>
        <begin position="618"/>
        <end position="637"/>
    </location>
</feature>
<keyword evidence="4" id="KW-0812">Transmembrane</keyword>
<keyword evidence="4" id="KW-0472">Membrane</keyword>
<feature type="domain" description="RGS" evidence="5">
    <location>
        <begin position="449"/>
        <end position="529"/>
    </location>
</feature>
<evidence type="ECO:0000259" key="5">
    <source>
        <dbReference type="PROSITE" id="PS50132"/>
    </source>
</evidence>
<dbReference type="Pfam" id="PF00615">
    <property type="entry name" value="RGS"/>
    <property type="match status" value="1"/>
</dbReference>
<dbReference type="InterPro" id="IPR044926">
    <property type="entry name" value="RGS_subdomain_2"/>
</dbReference>
<evidence type="ECO:0000259" key="6">
    <source>
        <dbReference type="PROSITE" id="PS50195"/>
    </source>
</evidence>
<dbReference type="EMBL" id="CAJMWZ010003366">
    <property type="protein sequence ID" value="CAE6473366.1"/>
    <property type="molecule type" value="Genomic_DNA"/>
</dbReference>
<evidence type="ECO:0000259" key="7">
    <source>
        <dbReference type="PROSITE" id="PS51207"/>
    </source>
</evidence>
<dbReference type="Pfam" id="PF02194">
    <property type="entry name" value="PXA"/>
    <property type="match status" value="1"/>
</dbReference>
<dbReference type="Pfam" id="PF08628">
    <property type="entry name" value="Nexin_C"/>
    <property type="match status" value="1"/>
</dbReference>
<evidence type="ECO:0008006" key="10">
    <source>
        <dbReference type="Google" id="ProtNLM"/>
    </source>
</evidence>